<keyword evidence="7" id="KW-0100">Branched-chain amino acid biosynthesis</keyword>
<keyword evidence="6" id="KW-0808">Transferase</keyword>
<evidence type="ECO:0000256" key="4">
    <source>
        <dbReference type="ARBA" id="ARBA00022605"/>
    </source>
</evidence>
<dbReference type="EC" id="2.3.3.21" evidence="8"/>
<evidence type="ECO:0000259" key="9">
    <source>
        <dbReference type="PROSITE" id="PS50991"/>
    </source>
</evidence>
<dbReference type="InterPro" id="IPR005675">
    <property type="entry name" value="Citramal_synthase"/>
</dbReference>
<keyword evidence="5" id="KW-0412">Isoleucine biosynthesis</keyword>
<dbReference type="GO" id="GO:0003852">
    <property type="term" value="F:2-isopropylmalate synthase activity"/>
    <property type="evidence" value="ECO:0007669"/>
    <property type="project" value="InterPro"/>
</dbReference>
<dbReference type="Gene3D" id="1.10.238.260">
    <property type="match status" value="1"/>
</dbReference>
<dbReference type="AlphaFoldDB" id="A0A6J5ZNL6"/>
<reference evidence="10" key="1">
    <citation type="submission" date="2020-05" db="EMBL/GenBank/DDBJ databases">
        <authorList>
            <person name="Chiriac C."/>
            <person name="Salcher M."/>
            <person name="Ghai R."/>
            <person name="Kavagutti S V."/>
        </authorList>
    </citation>
    <scope>NUCLEOTIDE SEQUENCE</scope>
</reference>
<evidence type="ECO:0000256" key="3">
    <source>
        <dbReference type="ARBA" id="ARBA00022325"/>
    </source>
</evidence>
<evidence type="ECO:0000256" key="1">
    <source>
        <dbReference type="ARBA" id="ARBA00004743"/>
    </source>
</evidence>
<dbReference type="PANTHER" id="PTHR43538:SF1">
    <property type="entry name" value="(R)-CITRAMALATE SYNTHASE"/>
    <property type="match status" value="1"/>
</dbReference>
<dbReference type="GO" id="GO:0009098">
    <property type="term" value="P:L-leucine biosynthetic process"/>
    <property type="evidence" value="ECO:0007669"/>
    <property type="project" value="InterPro"/>
</dbReference>
<comment type="similarity">
    <text evidence="2">Belongs to the alpha-IPM synthase/homocitrate synthase family.</text>
</comment>
<dbReference type="SMART" id="SM00917">
    <property type="entry name" value="LeuA_dimer"/>
    <property type="match status" value="1"/>
</dbReference>
<comment type="pathway">
    <text evidence="1">Amino-acid biosynthesis; L-isoleucine biosynthesis; 2-oxobutanoate from pyruvate: step 1/3.</text>
</comment>
<accession>A0A6J5ZNL6</accession>
<dbReference type="GO" id="GO:0043714">
    <property type="term" value="F:(R)-citramalate synthase activity"/>
    <property type="evidence" value="ECO:0007669"/>
    <property type="project" value="UniProtKB-EC"/>
</dbReference>
<dbReference type="NCBIfam" id="TIGR00977">
    <property type="entry name" value="citramal_synth"/>
    <property type="match status" value="1"/>
</dbReference>
<dbReference type="Gene3D" id="3.20.20.70">
    <property type="entry name" value="Aldolase class I"/>
    <property type="match status" value="1"/>
</dbReference>
<proteinExistence type="inferred from homology"/>
<evidence type="ECO:0000313" key="10">
    <source>
        <dbReference type="EMBL" id="CAB4341143.1"/>
    </source>
</evidence>
<evidence type="ECO:0000256" key="2">
    <source>
        <dbReference type="ARBA" id="ARBA00006154"/>
    </source>
</evidence>
<feature type="domain" description="Pyruvate carboxyltransferase" evidence="9">
    <location>
        <begin position="5"/>
        <end position="268"/>
    </location>
</feature>
<dbReference type="Pfam" id="PF00682">
    <property type="entry name" value="HMGL-like"/>
    <property type="match status" value="1"/>
</dbReference>
<dbReference type="PROSITE" id="PS00816">
    <property type="entry name" value="AIPM_HOMOCIT_SYNTH_2"/>
    <property type="match status" value="1"/>
</dbReference>
<gene>
    <name evidence="10" type="ORF">UFOPK3547_00585</name>
</gene>
<dbReference type="InterPro" id="IPR000891">
    <property type="entry name" value="PYR_CT"/>
</dbReference>
<sequence>MNSTIQLYDATLRDGMGGGGMSLTAQEKLRVVERLDALGIDMIEAGFPSSNPKEAELFELLAAAPLSTAVIVAFGMTRRRGVSAENDEGLNVLAASIAPAVTLVGKSSPLHVEKVVRVSREENLEMIAGSVAFIAGAGKRALFDAEHFFDGWREDSQYALETLQAAIDAGAERVVLCDTNGGSMPSQITETVLAVREALPNALIGIHTHDDGGCAVANSLVAIEAGATQVQGTLNGIGERTGNANLVTINADLQLKRGIEGLAAENLARLTETAHFLDELLNRAPNPAQPYVGKNAFAHKAGMHAAGVSADPGTFEHIDPSLVGNRSEVIVSELAGRATIAEKGSLAGLDLDAAVSARIVDKVKELEHAGYQFEAADGSFELLMRRESGSYEPLFRLESWSVTVEQSADGAVASEATIVIWLGDQRYERRATGNGPVNALDSALRSAIVEVHPEVADVELVNYKVRILDESHGTDAVTRVLIDASDGERVWGTIGVGENVIAASWQALVDSLEFIHQPALDKKDGQP</sequence>
<dbReference type="InterPro" id="IPR013785">
    <property type="entry name" value="Aldolase_TIM"/>
</dbReference>
<dbReference type="Gene3D" id="3.30.160.270">
    <property type="match status" value="1"/>
</dbReference>
<name>A0A6J5ZNL6_9ZZZZ</name>
<protein>
    <recommendedName>
        <fullName evidence="3">(R)-citramalate synthase</fullName>
        <ecNumber evidence="8">2.3.3.21</ecNumber>
    </recommendedName>
</protein>
<evidence type="ECO:0000256" key="8">
    <source>
        <dbReference type="ARBA" id="ARBA00034330"/>
    </source>
</evidence>
<dbReference type="UniPathway" id="UPA00047">
    <property type="reaction ID" value="UER00066"/>
</dbReference>
<evidence type="ECO:0000256" key="6">
    <source>
        <dbReference type="ARBA" id="ARBA00022679"/>
    </source>
</evidence>
<keyword evidence="4" id="KW-0028">Amino-acid biosynthesis</keyword>
<dbReference type="InterPro" id="IPR054691">
    <property type="entry name" value="LeuA/HCS_post-cat"/>
</dbReference>
<evidence type="ECO:0000256" key="7">
    <source>
        <dbReference type="ARBA" id="ARBA00023304"/>
    </source>
</evidence>
<dbReference type="CDD" id="cd07941">
    <property type="entry name" value="DRE_TIM_LeuA3"/>
    <property type="match status" value="1"/>
</dbReference>
<dbReference type="EMBL" id="CAESAN010000036">
    <property type="protein sequence ID" value="CAB4341143.1"/>
    <property type="molecule type" value="Genomic_DNA"/>
</dbReference>
<organism evidence="10">
    <name type="scientific">freshwater metagenome</name>
    <dbReference type="NCBI Taxonomy" id="449393"/>
    <lineage>
        <taxon>unclassified sequences</taxon>
        <taxon>metagenomes</taxon>
        <taxon>ecological metagenomes</taxon>
    </lineage>
</organism>
<dbReference type="InterPro" id="IPR002034">
    <property type="entry name" value="AIPM/Hcit_synth_CS"/>
</dbReference>
<dbReference type="InterPro" id="IPR036230">
    <property type="entry name" value="LeuA_allosteric_dom_sf"/>
</dbReference>
<dbReference type="SUPFAM" id="SSF51569">
    <property type="entry name" value="Aldolase"/>
    <property type="match status" value="1"/>
</dbReference>
<dbReference type="PANTHER" id="PTHR43538">
    <property type="entry name" value="ALPHA-IPM SYNTHASE/HOMOCITRATE SYNTHASE"/>
    <property type="match status" value="1"/>
</dbReference>
<dbReference type="InterPro" id="IPR013709">
    <property type="entry name" value="2-isopropylmalate_synth_dimer"/>
</dbReference>
<dbReference type="Pfam" id="PF22617">
    <property type="entry name" value="HCS_D2"/>
    <property type="match status" value="1"/>
</dbReference>
<evidence type="ECO:0000256" key="5">
    <source>
        <dbReference type="ARBA" id="ARBA00022624"/>
    </source>
</evidence>
<dbReference type="GO" id="GO:0009097">
    <property type="term" value="P:isoleucine biosynthetic process"/>
    <property type="evidence" value="ECO:0007669"/>
    <property type="project" value="UniProtKB-UniPathway"/>
</dbReference>
<dbReference type="SUPFAM" id="SSF110921">
    <property type="entry name" value="2-isopropylmalate synthase LeuA, allosteric (dimerisation) domain"/>
    <property type="match status" value="1"/>
</dbReference>
<dbReference type="Pfam" id="PF08502">
    <property type="entry name" value="LeuA_dimer"/>
    <property type="match status" value="1"/>
</dbReference>
<dbReference type="PROSITE" id="PS50991">
    <property type="entry name" value="PYR_CT"/>
    <property type="match status" value="1"/>
</dbReference>